<evidence type="ECO:0000256" key="2">
    <source>
        <dbReference type="ARBA" id="ARBA00022603"/>
    </source>
</evidence>
<name>A0A643FKL4_IDEDE</name>
<dbReference type="GO" id="GO:0009007">
    <property type="term" value="F:site-specific DNA-methyltransferase (adenine-specific) activity"/>
    <property type="evidence" value="ECO:0007669"/>
    <property type="project" value="UniProtKB-EC"/>
</dbReference>
<evidence type="ECO:0000256" key="4">
    <source>
        <dbReference type="ARBA" id="ARBA00022691"/>
    </source>
</evidence>
<accession>A0A643FKL4</accession>
<sequence length="1142" mass="127463">MPTASISNQPLAKPLRSQLENTVKSARDVAEKAALAALRQLAVGEAKAPDYLSDDLKALRRRLRAHGRALGDVKAKDDTQGLQHLVWEVAYEHWHRMLFARFLAENGLLMWELGAPVSLEDCQSLVDHEQAMLEGEKLGSKTQWELAGKLAARMLPQVFKPQSPVFELAFAPEHQRELERLLAALPPEVFKASDSLGWVYQFWQAKRKDEVNASEVKIGADELPAVTQLFTEPYMVDFLLHNSLGAWWVTRHPGKPCPVPLTYLRTLDDGTPAAGKFEGWPDRLEDFKLLDPCCGSGHFLVAAFLLLVPMRMAAEGLSAMDAVDAVLADNLHGLELDARCVEIAVFALALAAWRFPDENGDPLGVRADMPAPQVACCGLKVAAKPEDWMALVPDDATNAAYLRQELRLLHASFAQAPLLGSLLDPARSLKNDLATSSFDTLRDLLGRALATERPATLWGQASELQDDSWDLALTAKGLLDAARLLDGRYQLVVTNVPYLARGRQHEVLKSYCETHYPEAKQDLANVFLERCLELSHDQGSGVVQIVMPQNWLFLTSYKKQRESLLKSVQWNLLARLGEGGFDSPQAAGAFIILLTQTKAKASEDFQLRCVDASAPKVAQEKAALLHDGEVVAVSQKGQLGNPDARILLEESVAQVQLSNYAFTAQGISTTDGSRFVQQYWERANLEGGWEFFQAASTEQTHGLVSGYNYTLRWGGPGSDYFNYIEELKKVGRIGGAWQAGRNAWGQVGFAINVTRNKAVALYSGAKFDVTAGIMVPVRSEHATAVLSYLLDPAYEQELKALDPSLSVTEGTLTKVPFDLAHWQQVAAKRYPNGLPRPYSDDPTQWLFHGHPQPATDPLQVAVARLAGYRWPAETDTAMELADEARTWITRCEKLDEHTDDDGIVCLPSVRGEAPAHDRLFKLLIAAWETVQPGSWKPAVLDKLLADADCAGKGLDVWLRERFFEQHTKRFHHRPFIWHVWDGQKDGFAALVNYHQLDHKKLERLIHTYLGDWIRQQEAGVRDRIDGAQQRLAAAQDLKRRLELILEGEPPYDIFVRWKPLAEQPIGWNPDLNDGVRLNIRPFMTAEVLRHNKKPKLNITWDKDRGKDVESAPWFKVFKGDRINDHHLTRADKEAARAKAGGS</sequence>
<dbReference type="InterPro" id="IPR011639">
    <property type="entry name" value="MethylTrfase_TaqI-like_dom"/>
</dbReference>
<dbReference type="GO" id="GO:0006304">
    <property type="term" value="P:DNA modification"/>
    <property type="evidence" value="ECO:0007669"/>
    <property type="project" value="InterPro"/>
</dbReference>
<dbReference type="EC" id="2.1.1.72" evidence="1"/>
<dbReference type="Pfam" id="PF07669">
    <property type="entry name" value="Eco57I"/>
    <property type="match status" value="1"/>
</dbReference>
<organism evidence="7 8">
    <name type="scientific">Ideonella dechloratans</name>
    <dbReference type="NCBI Taxonomy" id="36863"/>
    <lineage>
        <taxon>Bacteria</taxon>
        <taxon>Pseudomonadati</taxon>
        <taxon>Pseudomonadota</taxon>
        <taxon>Betaproteobacteria</taxon>
        <taxon>Burkholderiales</taxon>
        <taxon>Sphaerotilaceae</taxon>
        <taxon>Ideonella</taxon>
    </lineage>
</organism>
<dbReference type="RefSeq" id="WP_151122048.1">
    <property type="nucleotide sequence ID" value="NZ_CP088081.1"/>
</dbReference>
<keyword evidence="2 7" id="KW-0489">Methyltransferase</keyword>
<keyword evidence="3 7" id="KW-0808">Transferase</keyword>
<feature type="domain" description="Type II methyltransferase M.TaqI-like" evidence="6">
    <location>
        <begin position="330"/>
        <end position="571"/>
    </location>
</feature>
<dbReference type="InterPro" id="IPR029063">
    <property type="entry name" value="SAM-dependent_MTases_sf"/>
</dbReference>
<keyword evidence="8" id="KW-1185">Reference proteome</keyword>
<evidence type="ECO:0000313" key="7">
    <source>
        <dbReference type="EMBL" id="KAB0585475.1"/>
    </source>
</evidence>
<dbReference type="SUPFAM" id="SSF53335">
    <property type="entry name" value="S-adenosyl-L-methionine-dependent methyltransferases"/>
    <property type="match status" value="1"/>
</dbReference>
<proteinExistence type="predicted"/>
<comment type="catalytic activity">
    <reaction evidence="5">
        <text>a 2'-deoxyadenosine in DNA + S-adenosyl-L-methionine = an N(6)-methyl-2'-deoxyadenosine in DNA + S-adenosyl-L-homocysteine + H(+)</text>
        <dbReference type="Rhea" id="RHEA:15197"/>
        <dbReference type="Rhea" id="RHEA-COMP:12418"/>
        <dbReference type="Rhea" id="RHEA-COMP:12419"/>
        <dbReference type="ChEBI" id="CHEBI:15378"/>
        <dbReference type="ChEBI" id="CHEBI:57856"/>
        <dbReference type="ChEBI" id="CHEBI:59789"/>
        <dbReference type="ChEBI" id="CHEBI:90615"/>
        <dbReference type="ChEBI" id="CHEBI:90616"/>
        <dbReference type="EC" id="2.1.1.72"/>
    </reaction>
</comment>
<evidence type="ECO:0000256" key="1">
    <source>
        <dbReference type="ARBA" id="ARBA00011900"/>
    </source>
</evidence>
<keyword evidence="4" id="KW-0949">S-adenosyl-L-methionine</keyword>
<dbReference type="Proteomes" id="UP000430120">
    <property type="component" value="Unassembled WGS sequence"/>
</dbReference>
<reference evidence="7 8" key="1">
    <citation type="submission" date="2019-09" db="EMBL/GenBank/DDBJ databases">
        <title>Draft genome sequences of 48 bacterial type strains from the CCUG.</title>
        <authorList>
            <person name="Tunovic T."/>
            <person name="Pineiro-Iglesias B."/>
            <person name="Unosson C."/>
            <person name="Inganas E."/>
            <person name="Ohlen M."/>
            <person name="Cardew S."/>
            <person name="Jensie-Markopoulos S."/>
            <person name="Salva-Serra F."/>
            <person name="Jaen-Luchoro D."/>
            <person name="Karlsson R."/>
            <person name="Svensson-Stadler L."/>
            <person name="Chun J."/>
            <person name="Moore E."/>
        </authorList>
    </citation>
    <scope>NUCLEOTIDE SEQUENCE [LARGE SCALE GENOMIC DNA]</scope>
    <source>
        <strain evidence="7 8">CCUG 30977</strain>
    </source>
</reference>
<evidence type="ECO:0000313" key="8">
    <source>
        <dbReference type="Proteomes" id="UP000430120"/>
    </source>
</evidence>
<dbReference type="AlphaFoldDB" id="A0A643FKL4"/>
<comment type="caution">
    <text evidence="7">The sequence shown here is derived from an EMBL/GenBank/DDBJ whole genome shotgun (WGS) entry which is preliminary data.</text>
</comment>
<dbReference type="OrthoDB" id="9782445at2"/>
<dbReference type="GO" id="GO:0032259">
    <property type="term" value="P:methylation"/>
    <property type="evidence" value="ECO:0007669"/>
    <property type="project" value="UniProtKB-KW"/>
</dbReference>
<dbReference type="PANTHER" id="PTHR33841:SF1">
    <property type="entry name" value="DNA METHYLTRANSFERASE A"/>
    <property type="match status" value="1"/>
</dbReference>
<dbReference type="Gene3D" id="3.40.50.150">
    <property type="entry name" value="Vaccinia Virus protein VP39"/>
    <property type="match status" value="1"/>
</dbReference>
<evidence type="ECO:0000256" key="5">
    <source>
        <dbReference type="ARBA" id="ARBA00047942"/>
    </source>
</evidence>
<evidence type="ECO:0000259" key="6">
    <source>
        <dbReference type="Pfam" id="PF07669"/>
    </source>
</evidence>
<dbReference type="PANTHER" id="PTHR33841">
    <property type="entry name" value="DNA METHYLTRANSFERASE YEEA-RELATED"/>
    <property type="match status" value="1"/>
</dbReference>
<protein>
    <recommendedName>
        <fullName evidence="1">site-specific DNA-methyltransferase (adenine-specific)</fullName>
        <ecNumber evidence="1">2.1.1.72</ecNumber>
    </recommendedName>
</protein>
<evidence type="ECO:0000256" key="3">
    <source>
        <dbReference type="ARBA" id="ARBA00022679"/>
    </source>
</evidence>
<dbReference type="InterPro" id="IPR050953">
    <property type="entry name" value="N4_N6_ade-DNA_methylase"/>
</dbReference>
<gene>
    <name evidence="7" type="ORF">F7Q92_00885</name>
</gene>
<dbReference type="EMBL" id="VZPB01000001">
    <property type="protein sequence ID" value="KAB0585475.1"/>
    <property type="molecule type" value="Genomic_DNA"/>
</dbReference>